<proteinExistence type="predicted"/>
<dbReference type="GeneID" id="27311149"/>
<accession>A0A0D1YZ90</accession>
<dbReference type="PROSITE" id="PS00028">
    <property type="entry name" value="ZINC_FINGER_C2H2_1"/>
    <property type="match status" value="1"/>
</dbReference>
<reference evidence="3 4" key="1">
    <citation type="submission" date="2015-01" db="EMBL/GenBank/DDBJ databases">
        <title>The Genome Sequence of Ochroconis gallopava CBS43764.</title>
        <authorList>
            <consortium name="The Broad Institute Genomics Platform"/>
            <person name="Cuomo C."/>
            <person name="de Hoog S."/>
            <person name="Gorbushina A."/>
            <person name="Stielow B."/>
            <person name="Teixiera M."/>
            <person name="Abouelleil A."/>
            <person name="Chapman S.B."/>
            <person name="Priest M."/>
            <person name="Young S.K."/>
            <person name="Wortman J."/>
            <person name="Nusbaum C."/>
            <person name="Birren B."/>
        </authorList>
    </citation>
    <scope>NUCLEOTIDE SEQUENCE [LARGE SCALE GENOMIC DNA]</scope>
    <source>
        <strain evidence="3 4">CBS 43764</strain>
    </source>
</reference>
<dbReference type="Proteomes" id="UP000053259">
    <property type="component" value="Unassembled WGS sequence"/>
</dbReference>
<dbReference type="Gene3D" id="3.30.160.60">
    <property type="entry name" value="Classic Zinc Finger"/>
    <property type="match status" value="1"/>
</dbReference>
<dbReference type="AlphaFoldDB" id="A0A0D1YZ90"/>
<sequence length="150" mass="17388">MSSPSSTDTTSPTHVRKDQMINGEQNSSIQIVRSTKKLRHKNVPCQLPGCSKLFTSDKDRRRHQNSKKHEKDLAGVYRKRFCCPSDNCNAKPFARKDNLKRHLISQHNWEERAADWQAGIETLMAPSEPQYHSSRNMEYDPSYQYQPNVV</sequence>
<dbReference type="InterPro" id="IPR013087">
    <property type="entry name" value="Znf_C2H2_type"/>
</dbReference>
<dbReference type="InParanoid" id="A0A0D1YZ90"/>
<dbReference type="VEuPathDB" id="FungiDB:PV09_03176"/>
<dbReference type="RefSeq" id="XP_016215861.1">
    <property type="nucleotide sequence ID" value="XM_016356338.1"/>
</dbReference>
<feature type="domain" description="C2H2-type" evidence="2">
    <location>
        <begin position="45"/>
        <end position="69"/>
    </location>
</feature>
<name>A0A0D1YZ90_9PEZI</name>
<evidence type="ECO:0000313" key="3">
    <source>
        <dbReference type="EMBL" id="KIW05992.1"/>
    </source>
</evidence>
<evidence type="ECO:0000313" key="4">
    <source>
        <dbReference type="Proteomes" id="UP000053259"/>
    </source>
</evidence>
<keyword evidence="4" id="KW-1185">Reference proteome</keyword>
<gene>
    <name evidence="3" type="ORF">PV09_03176</name>
</gene>
<evidence type="ECO:0000256" key="1">
    <source>
        <dbReference type="SAM" id="MobiDB-lite"/>
    </source>
</evidence>
<feature type="compositionally biased region" description="Low complexity" evidence="1">
    <location>
        <begin position="1"/>
        <end position="13"/>
    </location>
</feature>
<dbReference type="EMBL" id="KN847536">
    <property type="protein sequence ID" value="KIW05992.1"/>
    <property type="molecule type" value="Genomic_DNA"/>
</dbReference>
<dbReference type="OrthoDB" id="8922241at2759"/>
<feature type="region of interest" description="Disordered" evidence="1">
    <location>
        <begin position="130"/>
        <end position="150"/>
    </location>
</feature>
<evidence type="ECO:0000259" key="2">
    <source>
        <dbReference type="PROSITE" id="PS00028"/>
    </source>
</evidence>
<dbReference type="SMART" id="SM00355">
    <property type="entry name" value="ZnF_C2H2"/>
    <property type="match status" value="2"/>
</dbReference>
<feature type="region of interest" description="Disordered" evidence="1">
    <location>
        <begin position="1"/>
        <end position="28"/>
    </location>
</feature>
<organism evidence="3 4">
    <name type="scientific">Verruconis gallopava</name>
    <dbReference type="NCBI Taxonomy" id="253628"/>
    <lineage>
        <taxon>Eukaryota</taxon>
        <taxon>Fungi</taxon>
        <taxon>Dikarya</taxon>
        <taxon>Ascomycota</taxon>
        <taxon>Pezizomycotina</taxon>
        <taxon>Dothideomycetes</taxon>
        <taxon>Pleosporomycetidae</taxon>
        <taxon>Venturiales</taxon>
        <taxon>Sympoventuriaceae</taxon>
        <taxon>Verruconis</taxon>
    </lineage>
</organism>
<dbReference type="HOGENOM" id="CLU_1877043_0_0_1"/>
<protein>
    <recommendedName>
        <fullName evidence="2">C2H2-type domain-containing protein</fullName>
    </recommendedName>
</protein>